<reference evidence="1" key="1">
    <citation type="submission" date="2020-08" db="EMBL/GenBank/DDBJ databases">
        <title>Ramlibacter sp. USB13 16S ribosomal RNA gene genome sequencing and assembly.</title>
        <authorList>
            <person name="Kang M."/>
        </authorList>
    </citation>
    <scope>NUCLEOTIDE SEQUENCE</scope>
    <source>
        <strain evidence="1">USB13</strain>
    </source>
</reference>
<gene>
    <name evidence="1" type="ORF">H8N03_25780</name>
</gene>
<organism evidence="1 2">
    <name type="scientific">Ramlibacter cellulosilyticus</name>
    <dbReference type="NCBI Taxonomy" id="2764187"/>
    <lineage>
        <taxon>Bacteria</taxon>
        <taxon>Pseudomonadati</taxon>
        <taxon>Pseudomonadota</taxon>
        <taxon>Betaproteobacteria</taxon>
        <taxon>Burkholderiales</taxon>
        <taxon>Comamonadaceae</taxon>
        <taxon>Ramlibacter</taxon>
    </lineage>
</organism>
<keyword evidence="2" id="KW-1185">Reference proteome</keyword>
<dbReference type="AlphaFoldDB" id="A0A923MX84"/>
<evidence type="ECO:0000313" key="2">
    <source>
        <dbReference type="Proteomes" id="UP000608513"/>
    </source>
</evidence>
<sequence>MNQPQLFRRVEERTFFAHHMLLHAAEMEIGDAEASEVGRFNKCLAAMVMTALAVEGLVNAVGSRVAEDYPAFEHLRPLEKLDFLVRALEIVRDQANEPWTTLQFLGGFRNDIAHPKPELVVKESILPEVGLAKTAFDTPLSALEREITVGNVKRAFAAVRALKGLLTDAMPEHARFGIYGDMWHGSTSPHEI</sequence>
<protein>
    <submittedName>
        <fullName evidence="1">Uncharacterized protein</fullName>
    </submittedName>
</protein>
<name>A0A923MX84_9BURK</name>
<dbReference type="EMBL" id="JACORT010000018">
    <property type="protein sequence ID" value="MBC5786374.1"/>
    <property type="molecule type" value="Genomic_DNA"/>
</dbReference>
<comment type="caution">
    <text evidence="1">The sequence shown here is derived from an EMBL/GenBank/DDBJ whole genome shotgun (WGS) entry which is preliminary data.</text>
</comment>
<proteinExistence type="predicted"/>
<evidence type="ECO:0000313" key="1">
    <source>
        <dbReference type="EMBL" id="MBC5786374.1"/>
    </source>
</evidence>
<accession>A0A923MX84</accession>
<dbReference type="Proteomes" id="UP000608513">
    <property type="component" value="Unassembled WGS sequence"/>
</dbReference>
<dbReference type="RefSeq" id="WP_187079121.1">
    <property type="nucleotide sequence ID" value="NZ_JACORT010000018.1"/>
</dbReference>